<dbReference type="CDD" id="cd17319">
    <property type="entry name" value="MFS_ExuT_GudP_like"/>
    <property type="match status" value="1"/>
</dbReference>
<keyword evidence="9" id="KW-1185">Reference proteome</keyword>
<dbReference type="Gene3D" id="1.20.1250.20">
    <property type="entry name" value="MFS general substrate transporter like domains"/>
    <property type="match status" value="2"/>
</dbReference>
<feature type="transmembrane region" description="Helical" evidence="6">
    <location>
        <begin position="155"/>
        <end position="182"/>
    </location>
</feature>
<sequence length="452" mass="47470">MSSASVPEPARPAPLDQSLVDRGVALARRRLIPVLVLMYVISYLDRLNLSYAEPSISRTLELSATVFGAAAGAFFLGYALLEVPSNLILYRVGARKWLGRIMITWGAVSMLSALSWDATSLIVFRVLLGIAEAGFFPGVLFLITQWFPERQRARATALLFAGPLIAGVLGGPLAGLLLGLAGTGGLHGWQWLFLVEGLPAVLVGLWAAKWLPNHPGEAKWLDAETAQAVQAAIAAEAAAVRGREPLSLGKALRDRRVLLLAIIFLCYHLVTNGVSFWLAPLVGQIGQLSTTAFSMLITVPTLVAAIGLLYFGRKAGRTENSRGLLLIGLFIGIVGLSAAAVLPPGLSLVAVAVASFGASGLLPVFWELPARLLTGRAAAGGIAMINSIGQLGGLVGPTLVGAVKESTGSLDQAFLLLAGALALAVLLTLLVRFPRSESETSPLPPVRAETET</sequence>
<dbReference type="OrthoDB" id="9773957at2"/>
<dbReference type="PANTHER" id="PTHR43791:SF36">
    <property type="entry name" value="TRANSPORTER, PUTATIVE (AFU_ORTHOLOGUE AFUA_6G08340)-RELATED"/>
    <property type="match status" value="1"/>
</dbReference>
<evidence type="ECO:0000256" key="3">
    <source>
        <dbReference type="ARBA" id="ARBA00022692"/>
    </source>
</evidence>
<dbReference type="AlphaFoldDB" id="A0A4V2YKV3"/>
<feature type="transmembrane region" description="Helical" evidence="6">
    <location>
        <begin position="378"/>
        <end position="400"/>
    </location>
</feature>
<feature type="transmembrane region" description="Helical" evidence="6">
    <location>
        <begin position="188"/>
        <end position="208"/>
    </location>
</feature>
<dbReference type="GO" id="GO:0022857">
    <property type="term" value="F:transmembrane transporter activity"/>
    <property type="evidence" value="ECO:0007669"/>
    <property type="project" value="InterPro"/>
</dbReference>
<dbReference type="InterPro" id="IPR020846">
    <property type="entry name" value="MFS_dom"/>
</dbReference>
<keyword evidence="3 6" id="KW-0812">Transmembrane</keyword>
<dbReference type="PANTHER" id="PTHR43791">
    <property type="entry name" value="PERMEASE-RELATED"/>
    <property type="match status" value="1"/>
</dbReference>
<protein>
    <submittedName>
        <fullName evidence="8">MFS transporter</fullName>
    </submittedName>
</protein>
<dbReference type="InterPro" id="IPR036259">
    <property type="entry name" value="MFS_trans_sf"/>
</dbReference>
<comment type="caution">
    <text evidence="8">The sequence shown here is derived from an EMBL/GenBank/DDBJ whole genome shotgun (WGS) entry which is preliminary data.</text>
</comment>
<comment type="subcellular location">
    <subcellularLocation>
        <location evidence="1">Cell membrane</location>
        <topology evidence="1">Multi-pass membrane protein</topology>
    </subcellularLocation>
</comment>
<evidence type="ECO:0000256" key="6">
    <source>
        <dbReference type="SAM" id="Phobius"/>
    </source>
</evidence>
<feature type="transmembrane region" description="Helical" evidence="6">
    <location>
        <begin position="323"/>
        <end position="342"/>
    </location>
</feature>
<evidence type="ECO:0000256" key="5">
    <source>
        <dbReference type="ARBA" id="ARBA00023136"/>
    </source>
</evidence>
<proteinExistence type="predicted"/>
<gene>
    <name evidence="8" type="ORF">E1288_24340</name>
</gene>
<dbReference type="SUPFAM" id="SSF103473">
    <property type="entry name" value="MFS general substrate transporter"/>
    <property type="match status" value="1"/>
</dbReference>
<feature type="transmembrane region" description="Helical" evidence="6">
    <location>
        <begin position="122"/>
        <end position="143"/>
    </location>
</feature>
<evidence type="ECO:0000256" key="4">
    <source>
        <dbReference type="ARBA" id="ARBA00022989"/>
    </source>
</evidence>
<keyword evidence="2" id="KW-0813">Transport</keyword>
<dbReference type="Pfam" id="PF07690">
    <property type="entry name" value="MFS_1"/>
    <property type="match status" value="1"/>
</dbReference>
<name>A0A4V2YKV3_9PSEU</name>
<feature type="transmembrane region" description="Helical" evidence="6">
    <location>
        <begin position="348"/>
        <end position="366"/>
    </location>
</feature>
<keyword evidence="4 6" id="KW-1133">Transmembrane helix</keyword>
<keyword evidence="5 6" id="KW-0472">Membrane</keyword>
<evidence type="ECO:0000259" key="7">
    <source>
        <dbReference type="PROSITE" id="PS50850"/>
    </source>
</evidence>
<dbReference type="RefSeq" id="WP_132488824.1">
    <property type="nucleotide sequence ID" value="NZ_SMKW01000034.1"/>
</dbReference>
<feature type="transmembrane region" description="Helical" evidence="6">
    <location>
        <begin position="412"/>
        <end position="431"/>
    </location>
</feature>
<dbReference type="FunFam" id="1.20.1250.20:FF:000018">
    <property type="entry name" value="MFS transporter permease"/>
    <property type="match status" value="1"/>
</dbReference>
<organism evidence="8 9">
    <name type="scientific">Saccharopolyspora elongata</name>
    <dbReference type="NCBI Taxonomy" id="2530387"/>
    <lineage>
        <taxon>Bacteria</taxon>
        <taxon>Bacillati</taxon>
        <taxon>Actinomycetota</taxon>
        <taxon>Actinomycetes</taxon>
        <taxon>Pseudonocardiales</taxon>
        <taxon>Pseudonocardiaceae</taxon>
        <taxon>Saccharopolyspora</taxon>
    </lineage>
</organism>
<evidence type="ECO:0000313" key="9">
    <source>
        <dbReference type="Proteomes" id="UP000294947"/>
    </source>
</evidence>
<dbReference type="EMBL" id="SMKW01000034">
    <property type="protein sequence ID" value="TDD44257.1"/>
    <property type="molecule type" value="Genomic_DNA"/>
</dbReference>
<feature type="transmembrane region" description="Helical" evidence="6">
    <location>
        <begin position="64"/>
        <end position="85"/>
    </location>
</feature>
<feature type="transmembrane region" description="Helical" evidence="6">
    <location>
        <begin position="257"/>
        <end position="279"/>
    </location>
</feature>
<evidence type="ECO:0000256" key="2">
    <source>
        <dbReference type="ARBA" id="ARBA00022448"/>
    </source>
</evidence>
<feature type="transmembrane region" description="Helical" evidence="6">
    <location>
        <begin position="97"/>
        <end position="116"/>
    </location>
</feature>
<evidence type="ECO:0000256" key="1">
    <source>
        <dbReference type="ARBA" id="ARBA00004651"/>
    </source>
</evidence>
<feature type="domain" description="Major facilitator superfamily (MFS) profile" evidence="7">
    <location>
        <begin position="31"/>
        <end position="436"/>
    </location>
</feature>
<dbReference type="Proteomes" id="UP000294947">
    <property type="component" value="Unassembled WGS sequence"/>
</dbReference>
<dbReference type="PROSITE" id="PS50850">
    <property type="entry name" value="MFS"/>
    <property type="match status" value="1"/>
</dbReference>
<accession>A0A4V2YKV3</accession>
<dbReference type="InterPro" id="IPR011701">
    <property type="entry name" value="MFS"/>
</dbReference>
<feature type="transmembrane region" description="Helical" evidence="6">
    <location>
        <begin position="291"/>
        <end position="311"/>
    </location>
</feature>
<reference evidence="8 9" key="1">
    <citation type="submission" date="2019-03" db="EMBL/GenBank/DDBJ databases">
        <title>Draft genome sequences of novel Actinobacteria.</title>
        <authorList>
            <person name="Sahin N."/>
            <person name="Ay H."/>
            <person name="Saygin H."/>
        </authorList>
    </citation>
    <scope>NUCLEOTIDE SEQUENCE [LARGE SCALE GENOMIC DNA]</scope>
    <source>
        <strain evidence="8 9">7K502</strain>
    </source>
</reference>
<dbReference type="GO" id="GO:0005886">
    <property type="term" value="C:plasma membrane"/>
    <property type="evidence" value="ECO:0007669"/>
    <property type="project" value="UniProtKB-SubCell"/>
</dbReference>
<evidence type="ECO:0000313" key="8">
    <source>
        <dbReference type="EMBL" id="TDD44257.1"/>
    </source>
</evidence>